<dbReference type="AlphaFoldDB" id="A0A914N491"/>
<keyword evidence="1" id="KW-1185">Reference proteome</keyword>
<organism evidence="1 2">
    <name type="scientific">Meloidogyne incognita</name>
    <name type="common">Southern root-knot nematode worm</name>
    <name type="synonym">Oxyuris incognita</name>
    <dbReference type="NCBI Taxonomy" id="6306"/>
    <lineage>
        <taxon>Eukaryota</taxon>
        <taxon>Metazoa</taxon>
        <taxon>Ecdysozoa</taxon>
        <taxon>Nematoda</taxon>
        <taxon>Chromadorea</taxon>
        <taxon>Rhabditida</taxon>
        <taxon>Tylenchina</taxon>
        <taxon>Tylenchomorpha</taxon>
        <taxon>Tylenchoidea</taxon>
        <taxon>Meloidogynidae</taxon>
        <taxon>Meloidogyninae</taxon>
        <taxon>Meloidogyne</taxon>
        <taxon>Meloidogyne incognita group</taxon>
    </lineage>
</organism>
<evidence type="ECO:0000313" key="1">
    <source>
        <dbReference type="Proteomes" id="UP000887563"/>
    </source>
</evidence>
<accession>A0A914N491</accession>
<protein>
    <submittedName>
        <fullName evidence="2">Candidate secreted effector</fullName>
    </submittedName>
</protein>
<proteinExistence type="predicted"/>
<reference evidence="2" key="1">
    <citation type="submission" date="2022-11" db="UniProtKB">
        <authorList>
            <consortium name="WormBaseParasite"/>
        </authorList>
    </citation>
    <scope>IDENTIFICATION</scope>
</reference>
<dbReference type="Proteomes" id="UP000887563">
    <property type="component" value="Unplaced"/>
</dbReference>
<name>A0A914N491_MELIC</name>
<sequence>MKQILHIYLGLMICIFVCSTSFATQLGISNFSLHRVALSCTVNSEVIRLAFIGNDF</sequence>
<dbReference type="WBParaSite" id="Minc3s03850g34976">
    <property type="protein sequence ID" value="Minc3s03850g34976"/>
    <property type="gene ID" value="Minc3s03850g34976"/>
</dbReference>
<evidence type="ECO:0000313" key="2">
    <source>
        <dbReference type="WBParaSite" id="Minc3s03850g34976"/>
    </source>
</evidence>